<evidence type="ECO:0000313" key="7">
    <source>
        <dbReference type="EMBL" id="CAF5189863.1"/>
    </source>
</evidence>
<dbReference type="PANTHER" id="PTHR12326:SF3">
    <property type="entry name" value="DIFFERENTIALLY EXPRESSED IN FDCP 8 HOMOLOG"/>
    <property type="match status" value="1"/>
</dbReference>
<keyword evidence="2" id="KW-0677">Repeat</keyword>
<dbReference type="Proteomes" id="UP000681720">
    <property type="component" value="Unassembled WGS sequence"/>
</dbReference>
<evidence type="ECO:0000256" key="4">
    <source>
        <dbReference type="ARBA" id="ARBA00022833"/>
    </source>
</evidence>
<dbReference type="InterPro" id="IPR051366">
    <property type="entry name" value="DEF8"/>
</dbReference>
<proteinExistence type="predicted"/>
<comment type="caution">
    <text evidence="7">The sequence shown here is derived from an EMBL/GenBank/DDBJ whole genome shotgun (WGS) entry which is preliminary data.</text>
</comment>
<dbReference type="Pfam" id="PF13901">
    <property type="entry name" value="RH_dom"/>
    <property type="match status" value="1"/>
</dbReference>
<feature type="domain" description="Rubicon Homology" evidence="5">
    <location>
        <begin position="1"/>
        <end position="81"/>
    </location>
</feature>
<dbReference type="EMBL" id="CAJOBH010237596">
    <property type="protein sequence ID" value="CAF5097094.1"/>
    <property type="molecule type" value="Genomic_DNA"/>
</dbReference>
<evidence type="ECO:0000259" key="5">
    <source>
        <dbReference type="SMART" id="SM01175"/>
    </source>
</evidence>
<protein>
    <recommendedName>
        <fullName evidence="5">Rubicon Homology domain-containing protein</fullName>
    </recommendedName>
</protein>
<name>A0A8S3HW08_9BILA</name>
<dbReference type="InterPro" id="IPR025258">
    <property type="entry name" value="RH_dom"/>
</dbReference>
<evidence type="ECO:0000256" key="1">
    <source>
        <dbReference type="ARBA" id="ARBA00022723"/>
    </source>
</evidence>
<sequence>KIANMLKSASQRARKHIDKCVICRAKGFTCEICKKRNDLLYTFYDDKKIGRCNICANTYHRQCWDNIDHDCPKCYRLIQRKHEQDTI</sequence>
<feature type="non-terminal residue" evidence="7">
    <location>
        <position position="1"/>
    </location>
</feature>
<evidence type="ECO:0000256" key="2">
    <source>
        <dbReference type="ARBA" id="ARBA00022737"/>
    </source>
</evidence>
<evidence type="ECO:0000313" key="6">
    <source>
        <dbReference type="EMBL" id="CAF5097094.1"/>
    </source>
</evidence>
<dbReference type="AlphaFoldDB" id="A0A8S3HW08"/>
<accession>A0A8S3HW08</accession>
<keyword evidence="1" id="KW-0479">Metal-binding</keyword>
<dbReference type="Proteomes" id="UP000681967">
    <property type="component" value="Unassembled WGS sequence"/>
</dbReference>
<dbReference type="SMART" id="SM01175">
    <property type="entry name" value="DUF4206"/>
    <property type="match status" value="1"/>
</dbReference>
<organism evidence="7 8">
    <name type="scientific">Rotaria magnacalcarata</name>
    <dbReference type="NCBI Taxonomy" id="392030"/>
    <lineage>
        <taxon>Eukaryota</taxon>
        <taxon>Metazoa</taxon>
        <taxon>Spiralia</taxon>
        <taxon>Gnathifera</taxon>
        <taxon>Rotifera</taxon>
        <taxon>Eurotatoria</taxon>
        <taxon>Bdelloidea</taxon>
        <taxon>Philodinida</taxon>
        <taxon>Philodinidae</taxon>
        <taxon>Rotaria</taxon>
    </lineage>
</organism>
<keyword evidence="4" id="KW-0862">Zinc</keyword>
<dbReference type="GO" id="GO:0008270">
    <property type="term" value="F:zinc ion binding"/>
    <property type="evidence" value="ECO:0007669"/>
    <property type="project" value="UniProtKB-KW"/>
</dbReference>
<evidence type="ECO:0000256" key="3">
    <source>
        <dbReference type="ARBA" id="ARBA00022771"/>
    </source>
</evidence>
<dbReference type="EMBL" id="CAJOBJ010336739">
    <property type="protein sequence ID" value="CAF5189863.1"/>
    <property type="molecule type" value="Genomic_DNA"/>
</dbReference>
<gene>
    <name evidence="6" type="ORF">BYL167_LOCUS63891</name>
    <name evidence="7" type="ORF">GIL414_LOCUS72588</name>
</gene>
<evidence type="ECO:0000313" key="8">
    <source>
        <dbReference type="Proteomes" id="UP000681720"/>
    </source>
</evidence>
<reference evidence="7" key="1">
    <citation type="submission" date="2021-02" db="EMBL/GenBank/DDBJ databases">
        <authorList>
            <person name="Nowell W R."/>
        </authorList>
    </citation>
    <scope>NUCLEOTIDE SEQUENCE</scope>
</reference>
<dbReference type="PANTHER" id="PTHR12326">
    <property type="entry name" value="PLECKSTRIN HOMOLOGY DOMAIN CONTAINING PROTEIN"/>
    <property type="match status" value="1"/>
</dbReference>
<keyword evidence="3" id="KW-0863">Zinc-finger</keyword>